<dbReference type="InterPro" id="IPR034768">
    <property type="entry name" value="4FE4S_WBL"/>
</dbReference>
<evidence type="ECO:0000256" key="4">
    <source>
        <dbReference type="ARBA" id="ARBA00022723"/>
    </source>
</evidence>
<evidence type="ECO:0000256" key="8">
    <source>
        <dbReference type="ARBA" id="ARBA00023125"/>
    </source>
</evidence>
<keyword evidence="10 11" id="KW-0804">Transcription</keyword>
<feature type="binding site" evidence="11">
    <location>
        <position position="50"/>
    </location>
    <ligand>
        <name>[4Fe-4S] cluster</name>
        <dbReference type="ChEBI" id="CHEBI:49883"/>
    </ligand>
</feature>
<evidence type="ECO:0000256" key="6">
    <source>
        <dbReference type="ARBA" id="ARBA00023014"/>
    </source>
</evidence>
<dbReference type="InterPro" id="IPR003482">
    <property type="entry name" value="Whib"/>
</dbReference>
<dbReference type="EMBL" id="WJHE01000903">
    <property type="protein sequence ID" value="MST34225.1"/>
    <property type="molecule type" value="Genomic_DNA"/>
</dbReference>
<proteinExistence type="inferred from homology"/>
<keyword evidence="8 11" id="KW-0238">DNA-binding</keyword>
<comment type="function">
    <text evidence="11">Acts as a transcriptional regulator. Probably redox-responsive. The apo- but not holo-form probably binds DNA.</text>
</comment>
<evidence type="ECO:0000256" key="10">
    <source>
        <dbReference type="ARBA" id="ARBA00023163"/>
    </source>
</evidence>
<evidence type="ECO:0000313" key="13">
    <source>
        <dbReference type="EMBL" id="MST34225.1"/>
    </source>
</evidence>
<keyword evidence="9 11" id="KW-1015">Disulfide bond</keyword>
<evidence type="ECO:0000256" key="1">
    <source>
        <dbReference type="ARBA" id="ARBA00004496"/>
    </source>
</evidence>
<reference evidence="13 14" key="1">
    <citation type="submission" date="2019-11" db="EMBL/GenBank/DDBJ databases">
        <title>Acidiferrimicrobium australis gen. nov., sp. nov., an acidophilic and obligately heterotrophic, member of the Actinobacteria that catalyses dissimilatory oxido- reduction of iron isolated from metal-rich acidic water in Chile.</title>
        <authorList>
            <person name="Gonzalez D."/>
            <person name="Huber K."/>
            <person name="Hedrich S."/>
            <person name="Rojas-Villalobos C."/>
            <person name="Quatrini R."/>
            <person name="Dinamarca M.A."/>
            <person name="Schwarz A."/>
            <person name="Canales C."/>
            <person name="Nancucheo I."/>
        </authorList>
    </citation>
    <scope>NUCLEOTIDE SEQUENCE [LARGE SCALE GENOMIC DNA]</scope>
    <source>
        <strain evidence="13 14">USS-CCA1</strain>
    </source>
</reference>
<evidence type="ECO:0000313" key="14">
    <source>
        <dbReference type="Proteomes" id="UP000437736"/>
    </source>
</evidence>
<dbReference type="Pfam" id="PF02467">
    <property type="entry name" value="Whib"/>
    <property type="match status" value="1"/>
</dbReference>
<dbReference type="Proteomes" id="UP000437736">
    <property type="component" value="Unassembled WGS sequence"/>
</dbReference>
<name>A0ABW9QWJ9_9ACTN</name>
<evidence type="ECO:0000256" key="3">
    <source>
        <dbReference type="ARBA" id="ARBA00022485"/>
    </source>
</evidence>
<keyword evidence="11" id="KW-0963">Cytoplasm</keyword>
<keyword evidence="7 11" id="KW-0805">Transcription regulation</keyword>
<keyword evidence="14" id="KW-1185">Reference proteome</keyword>
<keyword evidence="5 11" id="KW-0408">Iron</keyword>
<comment type="PTM">
    <text evidence="11">The Fe-S cluster can be nitrosylated by nitric oxide (NO).</text>
</comment>
<feature type="binding site" evidence="11">
    <location>
        <position position="56"/>
    </location>
    <ligand>
        <name>[4Fe-4S] cluster</name>
        <dbReference type="ChEBI" id="CHEBI:49883"/>
    </ligand>
</feature>
<protein>
    <recommendedName>
        <fullName evidence="11">Transcriptional regulator WhiB</fullName>
    </recommendedName>
</protein>
<comment type="similarity">
    <text evidence="2 11">Belongs to the WhiB family.</text>
</comment>
<dbReference type="PROSITE" id="PS51674">
    <property type="entry name" value="4FE4S_WBL"/>
    <property type="match status" value="1"/>
</dbReference>
<evidence type="ECO:0000256" key="9">
    <source>
        <dbReference type="ARBA" id="ARBA00023157"/>
    </source>
</evidence>
<feature type="binding site" evidence="11">
    <location>
        <position position="19"/>
    </location>
    <ligand>
        <name>[4Fe-4S] cluster</name>
        <dbReference type="ChEBI" id="CHEBI:49883"/>
    </ligand>
</feature>
<feature type="domain" description="4Fe-4S Wbl-type" evidence="12">
    <location>
        <begin position="18"/>
        <end position="80"/>
    </location>
</feature>
<feature type="binding site" evidence="11">
    <location>
        <position position="47"/>
    </location>
    <ligand>
        <name>[4Fe-4S] cluster</name>
        <dbReference type="ChEBI" id="CHEBI:49883"/>
    </ligand>
</feature>
<evidence type="ECO:0000256" key="5">
    <source>
        <dbReference type="ARBA" id="ARBA00023004"/>
    </source>
</evidence>
<keyword evidence="4 11" id="KW-0479">Metal-binding</keyword>
<keyword evidence="6 11" id="KW-0411">Iron-sulfur</keyword>
<sequence>MAWRQATWDGTHWREDAACRDVDAGLFFPTGSGPEALEQTAHAKLVCSDCPVAQECLIFAVTTNQEYGIWGGLDEEERREVRRQWRRASRRRVQHAAP</sequence>
<dbReference type="PANTHER" id="PTHR38839">
    <property type="entry name" value="TRANSCRIPTIONAL REGULATOR WHID-RELATED"/>
    <property type="match status" value="1"/>
</dbReference>
<keyword evidence="3 11" id="KW-0004">4Fe-4S</keyword>
<comment type="caution">
    <text evidence="13">The sequence shown here is derived from an EMBL/GenBank/DDBJ whole genome shotgun (WGS) entry which is preliminary data.</text>
</comment>
<comment type="PTM">
    <text evidence="11">Upon Fe-S cluster removal intramolecular disulfide bonds are formed.</text>
</comment>
<evidence type="ECO:0000256" key="7">
    <source>
        <dbReference type="ARBA" id="ARBA00023015"/>
    </source>
</evidence>
<evidence type="ECO:0000256" key="11">
    <source>
        <dbReference type="HAMAP-Rule" id="MF_01479"/>
    </source>
</evidence>
<comment type="cofactor">
    <cofactor evidence="11">
        <name>[4Fe-4S] cluster</name>
        <dbReference type="ChEBI" id="CHEBI:49883"/>
    </cofactor>
    <text evidence="11">Binds 1 [4Fe-4S] cluster per subunit. Following nitrosylation of the [4Fe-4S] cluster binds 1 [4Fe-8(NO)] cluster per subunit.</text>
</comment>
<gene>
    <name evidence="11" type="primary">whiB</name>
    <name evidence="13" type="ORF">GHK86_16035</name>
</gene>
<organism evidence="13 14">
    <name type="scientific">Acidiferrimicrobium australe</name>
    <dbReference type="NCBI Taxonomy" id="2664430"/>
    <lineage>
        <taxon>Bacteria</taxon>
        <taxon>Bacillati</taxon>
        <taxon>Actinomycetota</taxon>
        <taxon>Acidimicrobiia</taxon>
        <taxon>Acidimicrobiales</taxon>
        <taxon>Acidimicrobiaceae</taxon>
        <taxon>Acidiferrimicrobium</taxon>
    </lineage>
</organism>
<accession>A0ABW9QWJ9</accession>
<evidence type="ECO:0000256" key="2">
    <source>
        <dbReference type="ARBA" id="ARBA00006597"/>
    </source>
</evidence>
<comment type="subcellular location">
    <subcellularLocation>
        <location evidence="1 11">Cytoplasm</location>
    </subcellularLocation>
</comment>
<evidence type="ECO:0000259" key="12">
    <source>
        <dbReference type="PROSITE" id="PS51674"/>
    </source>
</evidence>
<dbReference type="HAMAP" id="MF_01479">
    <property type="entry name" value="WhiB"/>
    <property type="match status" value="1"/>
</dbReference>